<dbReference type="FunFam" id="1.50.40.10:FF:000004">
    <property type="entry name" value="Calcium-binding mitochondrial carrier protein Aralar1"/>
    <property type="match status" value="1"/>
</dbReference>
<feature type="region of interest" description="Disordered" evidence="16">
    <location>
        <begin position="18"/>
        <end position="37"/>
    </location>
</feature>
<dbReference type="InterPro" id="IPR051028">
    <property type="entry name" value="Mito_Solute_Carrier"/>
</dbReference>
<dbReference type="InterPro" id="IPR018108">
    <property type="entry name" value="MCP_transmembrane"/>
</dbReference>
<evidence type="ECO:0000313" key="17">
    <source>
        <dbReference type="EMBL" id="SJX65912.1"/>
    </source>
</evidence>
<dbReference type="PRINTS" id="PR00926">
    <property type="entry name" value="MITOCARRIER"/>
</dbReference>
<evidence type="ECO:0000256" key="4">
    <source>
        <dbReference type="ARBA" id="ARBA00022692"/>
    </source>
</evidence>
<protein>
    <recommendedName>
        <fullName evidence="12">Mitochondrial aspartate-glutamate transporter AGC1</fullName>
    </recommendedName>
    <alternativeName>
        <fullName evidence="13">Aspartate-glutamate carrier 1</fullName>
    </alternativeName>
</protein>
<keyword evidence="7" id="KW-0106">Calcium</keyword>
<keyword evidence="3 15" id="KW-0813">Transport</keyword>
<proteinExistence type="inferred from homology"/>
<evidence type="ECO:0000256" key="8">
    <source>
        <dbReference type="ARBA" id="ARBA00022989"/>
    </source>
</evidence>
<keyword evidence="10 14" id="KW-0472">Membrane</keyword>
<evidence type="ECO:0000256" key="6">
    <source>
        <dbReference type="ARBA" id="ARBA00022792"/>
    </source>
</evidence>
<feature type="repeat" description="Solcar" evidence="14">
    <location>
        <begin position="358"/>
        <end position="446"/>
    </location>
</feature>
<comment type="subcellular location">
    <subcellularLocation>
        <location evidence="1">Mitochondrion inner membrane</location>
        <topology evidence="1">Multi-pass membrane protein</topology>
    </subcellularLocation>
</comment>
<dbReference type="GO" id="GO:0043490">
    <property type="term" value="P:malate-aspartate shuttle"/>
    <property type="evidence" value="ECO:0007669"/>
    <property type="project" value="TreeGrafter"/>
</dbReference>
<dbReference type="Gene3D" id="1.50.40.10">
    <property type="entry name" value="Mitochondrial carrier domain"/>
    <property type="match status" value="1"/>
</dbReference>
<dbReference type="GO" id="GO:0015183">
    <property type="term" value="F:L-aspartate transmembrane transporter activity"/>
    <property type="evidence" value="ECO:0007669"/>
    <property type="project" value="TreeGrafter"/>
</dbReference>
<dbReference type="GO" id="GO:0005743">
    <property type="term" value="C:mitochondrial inner membrane"/>
    <property type="evidence" value="ECO:0007669"/>
    <property type="project" value="UniProtKB-SubCell"/>
</dbReference>
<evidence type="ECO:0000256" key="5">
    <source>
        <dbReference type="ARBA" id="ARBA00022737"/>
    </source>
</evidence>
<keyword evidence="9" id="KW-0496">Mitochondrion</keyword>
<keyword evidence="5" id="KW-0677">Repeat</keyword>
<keyword evidence="4 14" id="KW-0812">Transmembrane</keyword>
<dbReference type="GO" id="GO:0005313">
    <property type="term" value="F:L-glutamate transmembrane transporter activity"/>
    <property type="evidence" value="ECO:0007669"/>
    <property type="project" value="TreeGrafter"/>
</dbReference>
<name>A0A2N8UME5_9BASI</name>
<evidence type="ECO:0000256" key="15">
    <source>
        <dbReference type="RuleBase" id="RU000488"/>
    </source>
</evidence>
<dbReference type="PANTHER" id="PTHR45678:SF9">
    <property type="entry name" value="CALCIUM-BINDING MITOCHONDRIAL CARRIER PROTEIN ARALAR1"/>
    <property type="match status" value="1"/>
</dbReference>
<evidence type="ECO:0000256" key="2">
    <source>
        <dbReference type="ARBA" id="ARBA00006375"/>
    </source>
</evidence>
<evidence type="ECO:0000256" key="14">
    <source>
        <dbReference type="PROSITE-ProRule" id="PRU00282"/>
    </source>
</evidence>
<sequence length="504" mass="54657">MSHFVPAVFRPQPIHCESAPPSEQQPQAIPANAQPANGNGQHGVYWIPHLPGEGRFVVNAKLYSRQDADPSFQEHMEKFRREVAASSPGMLTYKTSVVRGATDTENLICHDLYISDDLEPHPVSTDREQREELATARLKEIQQEKREKPVKSALAELGKSAYSFGLGGIAGSIGATLVYPIDLVKTRMQNQRSAVVGEPLMYKNSIDCVKKVFRNEGLRGFYSGLGPQLLGVAPEKAIKLTVNDLVRGHAKDPITGGITLPWELIAGGTAGGCQVVFTNPLEIVKIRLQVAGEIAKAEGGDRVARGAVHIVRQLGLVGLYKGASACLLRDIPFSAIYFPAYAHLKKDAFHEGRDGKKLGFGEMLASAAIAGMPAAFLTTPADVIKTRLQVEARKGQATYKGIVDCATKIMAEEGPRAFFKGSLARVLRSSPQFGATLVAYEYLQKFLPYPFEETEVADILRDGVPGEDPSRTHARRALQLLIEMHEDFGRPPPSAAAVAAATAK</sequence>
<dbReference type="EMBL" id="LT795073">
    <property type="protein sequence ID" value="SJX65912.1"/>
    <property type="molecule type" value="Genomic_DNA"/>
</dbReference>
<feature type="repeat" description="Solcar" evidence="14">
    <location>
        <begin position="158"/>
        <end position="249"/>
    </location>
</feature>
<dbReference type="PANTHER" id="PTHR45678">
    <property type="entry name" value="MITOCHONDRIAL 2-OXODICARBOXYLATE CARRIER 1-RELATED"/>
    <property type="match status" value="1"/>
</dbReference>
<evidence type="ECO:0000256" key="11">
    <source>
        <dbReference type="ARBA" id="ARBA00059916"/>
    </source>
</evidence>
<feature type="compositionally biased region" description="Low complexity" evidence="16">
    <location>
        <begin position="24"/>
        <end position="37"/>
    </location>
</feature>
<dbReference type="SUPFAM" id="SSF103506">
    <property type="entry name" value="Mitochondrial carrier"/>
    <property type="match status" value="1"/>
</dbReference>
<dbReference type="PROSITE" id="PS50920">
    <property type="entry name" value="SOLCAR"/>
    <property type="match status" value="3"/>
</dbReference>
<comment type="similarity">
    <text evidence="2 15">Belongs to the mitochondrial carrier (TC 2.A.29) family.</text>
</comment>
<evidence type="ECO:0000256" key="16">
    <source>
        <dbReference type="SAM" id="MobiDB-lite"/>
    </source>
</evidence>
<keyword evidence="6" id="KW-0999">Mitochondrion inner membrane</keyword>
<dbReference type="Proteomes" id="UP000239563">
    <property type="component" value="Chromosome XX"/>
</dbReference>
<evidence type="ECO:0000313" key="18">
    <source>
        <dbReference type="Proteomes" id="UP000239563"/>
    </source>
</evidence>
<evidence type="ECO:0000256" key="3">
    <source>
        <dbReference type="ARBA" id="ARBA00022448"/>
    </source>
</evidence>
<evidence type="ECO:0000256" key="7">
    <source>
        <dbReference type="ARBA" id="ARBA00022837"/>
    </source>
</evidence>
<reference evidence="17 18" key="1">
    <citation type="submission" date="2017-02" db="EMBL/GenBank/DDBJ databases">
        <authorList>
            <person name="Peterson S.W."/>
        </authorList>
    </citation>
    <scope>NUCLEOTIDE SEQUENCE [LARGE SCALE GENOMIC DNA]</scope>
    <source>
        <strain evidence="17 18">SRS1_H2-8</strain>
    </source>
</reference>
<feature type="repeat" description="Solcar" evidence="14">
    <location>
        <begin position="258"/>
        <end position="347"/>
    </location>
</feature>
<comment type="function">
    <text evidence="11">Calcium-dependent mitochondrial aspartate and glutamate carrier. Transport of glutamate in mitochondria is required for mitochondrial transamination reactions and ornithine synthesis. Plays also a role in malate-aspartate NADH shuttle, which is critical for growth on acetate and fatty acids.</text>
</comment>
<keyword evidence="8" id="KW-1133">Transmembrane helix</keyword>
<evidence type="ECO:0000256" key="10">
    <source>
        <dbReference type="ARBA" id="ARBA00023136"/>
    </source>
</evidence>
<dbReference type="AlphaFoldDB" id="A0A2N8UME5"/>
<accession>A0A2N8UME5</accession>
<dbReference type="InterPro" id="IPR002067">
    <property type="entry name" value="MCP"/>
</dbReference>
<evidence type="ECO:0000256" key="12">
    <source>
        <dbReference type="ARBA" id="ARBA00073787"/>
    </source>
</evidence>
<dbReference type="Pfam" id="PF00153">
    <property type="entry name" value="Mito_carr"/>
    <property type="match status" value="3"/>
</dbReference>
<evidence type="ECO:0000256" key="1">
    <source>
        <dbReference type="ARBA" id="ARBA00004448"/>
    </source>
</evidence>
<gene>
    <name evidence="17" type="ORF">SRS1_16465</name>
</gene>
<organism evidence="17 18">
    <name type="scientific">Sporisorium reilianum f. sp. reilianum</name>
    <dbReference type="NCBI Taxonomy" id="72559"/>
    <lineage>
        <taxon>Eukaryota</taxon>
        <taxon>Fungi</taxon>
        <taxon>Dikarya</taxon>
        <taxon>Basidiomycota</taxon>
        <taxon>Ustilaginomycotina</taxon>
        <taxon>Ustilaginomycetes</taxon>
        <taxon>Ustilaginales</taxon>
        <taxon>Ustilaginaceae</taxon>
        <taxon>Sporisorium</taxon>
    </lineage>
</organism>
<evidence type="ECO:0000256" key="13">
    <source>
        <dbReference type="ARBA" id="ARBA00082232"/>
    </source>
</evidence>
<dbReference type="InterPro" id="IPR023395">
    <property type="entry name" value="MCP_dom_sf"/>
</dbReference>
<evidence type="ECO:0000256" key="9">
    <source>
        <dbReference type="ARBA" id="ARBA00023128"/>
    </source>
</evidence>